<dbReference type="OrthoDB" id="626665at2"/>
<dbReference type="NCBIfam" id="TIGR03519">
    <property type="entry name" value="T9SS_PorP_fam"/>
    <property type="match status" value="1"/>
</dbReference>
<reference evidence="1 2" key="1">
    <citation type="submission" date="2017-10" db="EMBL/GenBank/DDBJ databases">
        <title>The draft genome sequence of Lewinella marina KCTC 32374.</title>
        <authorList>
            <person name="Wang K."/>
        </authorList>
    </citation>
    <scope>NUCLEOTIDE SEQUENCE [LARGE SCALE GENOMIC DNA]</scope>
    <source>
        <strain evidence="1 2">MKG-38</strain>
    </source>
</reference>
<dbReference type="Proteomes" id="UP000226437">
    <property type="component" value="Unassembled WGS sequence"/>
</dbReference>
<dbReference type="RefSeq" id="WP_099105283.1">
    <property type="nucleotide sequence ID" value="NZ_JAATJF010000001.1"/>
</dbReference>
<sequence>MTRHLLPLVFMLLLGGLAPVHLGAQQLAQYSLYWLDPVQFNPGYAGLDNSLSVTGSYRTQWVGLDGQPSGQRLSAHLPVYFLSSGFGVEAERDQLGARSLNRFGATWNYQLVTPTAVWSVGLSGRYYQMSLDGAALRTPDGDYSEPNFVLHNDDLLPSGNESAGTFTLAAGIYYQAERLEGGLSVRNLTESALSFPGLDYVLGRQYHGYLRGSFEVLRSWEVMPMLFGVSDGVQHQLSAGAIARYDENIFAGAAYRGYNNQTTDAIVLMAGLNLSDKLSLAYAFDVTLSELQSVQSGSHEITLKYNLRQRIGAGVPPPIIFNPRTKQ</sequence>
<comment type="caution">
    <text evidence="1">The sequence shown here is derived from an EMBL/GenBank/DDBJ whole genome shotgun (WGS) entry which is preliminary data.</text>
</comment>
<dbReference type="InterPro" id="IPR019861">
    <property type="entry name" value="PorP/SprF_Bacteroidetes"/>
</dbReference>
<accession>A0A2G0CK01</accession>
<evidence type="ECO:0008006" key="3">
    <source>
        <dbReference type="Google" id="ProtNLM"/>
    </source>
</evidence>
<dbReference type="EMBL" id="PDLO01000001">
    <property type="protein sequence ID" value="PHL00303.1"/>
    <property type="molecule type" value="Genomic_DNA"/>
</dbReference>
<protein>
    <recommendedName>
        <fullName evidence="3">Type IX secretion system membrane protein PorP/SprF</fullName>
    </recommendedName>
</protein>
<proteinExistence type="predicted"/>
<dbReference type="AlphaFoldDB" id="A0A2G0CK01"/>
<name>A0A2G0CK01_9BACT</name>
<gene>
    <name evidence="1" type="ORF">CGL56_04520</name>
</gene>
<dbReference type="Pfam" id="PF11751">
    <property type="entry name" value="PorP_SprF"/>
    <property type="match status" value="1"/>
</dbReference>
<keyword evidence="2" id="KW-1185">Reference proteome</keyword>
<evidence type="ECO:0000313" key="2">
    <source>
        <dbReference type="Proteomes" id="UP000226437"/>
    </source>
</evidence>
<organism evidence="1 2">
    <name type="scientific">Neolewinella marina</name>
    <dbReference type="NCBI Taxonomy" id="438751"/>
    <lineage>
        <taxon>Bacteria</taxon>
        <taxon>Pseudomonadati</taxon>
        <taxon>Bacteroidota</taxon>
        <taxon>Saprospiria</taxon>
        <taxon>Saprospirales</taxon>
        <taxon>Lewinellaceae</taxon>
        <taxon>Neolewinella</taxon>
    </lineage>
</organism>
<evidence type="ECO:0000313" key="1">
    <source>
        <dbReference type="EMBL" id="PHL00303.1"/>
    </source>
</evidence>